<dbReference type="InterPro" id="IPR048769">
    <property type="entry name" value="HepT-like_dom"/>
</dbReference>
<dbReference type="Gene3D" id="3.30.460.10">
    <property type="entry name" value="Beta Polymerase, domain 2"/>
    <property type="match status" value="1"/>
</dbReference>
<protein>
    <submittedName>
        <fullName evidence="4">Uncharacterized protein</fullName>
    </submittedName>
</protein>
<dbReference type="CDD" id="cd05403">
    <property type="entry name" value="NT_KNTase_like"/>
    <property type="match status" value="1"/>
</dbReference>
<reference evidence="4 5" key="1">
    <citation type="journal article" date="2016" name="Biochim. Biophys. Acta">
        <title>Characterization of red-shifted phycobilisomes isolated from the chlorophyll f-containing cyanobacterium Halomicronema hongdechloris.</title>
        <authorList>
            <person name="Li Y."/>
            <person name="Lin Y."/>
            <person name="Garvey C.J."/>
            <person name="Birch D."/>
            <person name="Corkery R.W."/>
            <person name="Loughlin P.C."/>
            <person name="Scheer H."/>
            <person name="Willows R.D."/>
            <person name="Chen M."/>
        </authorList>
    </citation>
    <scope>NUCLEOTIDE SEQUENCE [LARGE SCALE GENOMIC DNA]</scope>
    <source>
        <strain evidence="4 5">C2206</strain>
    </source>
</reference>
<dbReference type="InterPro" id="IPR041633">
    <property type="entry name" value="Polbeta"/>
</dbReference>
<evidence type="ECO:0000259" key="3">
    <source>
        <dbReference type="Pfam" id="PF20797"/>
    </source>
</evidence>
<dbReference type="RefSeq" id="WP_187329353.1">
    <property type="nucleotide sequence ID" value="NZ_CP021983.2"/>
</dbReference>
<evidence type="ECO:0000256" key="1">
    <source>
        <dbReference type="SAM" id="Coils"/>
    </source>
</evidence>
<keyword evidence="5" id="KW-1185">Reference proteome</keyword>
<evidence type="ECO:0000259" key="2">
    <source>
        <dbReference type="Pfam" id="PF18765"/>
    </source>
</evidence>
<keyword evidence="1" id="KW-0175">Coiled coil</keyword>
<proteinExistence type="predicted"/>
<dbReference type="AlphaFoldDB" id="A0A1Z3HL93"/>
<evidence type="ECO:0000313" key="5">
    <source>
        <dbReference type="Proteomes" id="UP000191901"/>
    </source>
</evidence>
<dbReference type="Proteomes" id="UP000191901">
    <property type="component" value="Chromosome"/>
</dbReference>
<feature type="domain" description="Polymerase beta nucleotidyltransferase" evidence="2">
    <location>
        <begin position="25"/>
        <end position="104"/>
    </location>
</feature>
<dbReference type="STRING" id="1641165.XM38_12330"/>
<feature type="coiled-coil region" evidence="1">
    <location>
        <begin position="130"/>
        <end position="164"/>
    </location>
</feature>
<name>A0A1Z3HL93_9CYAN</name>
<dbReference type="Pfam" id="PF20797">
    <property type="entry name" value="HepT-like_2"/>
    <property type="match status" value="1"/>
</dbReference>
<dbReference type="InterPro" id="IPR043519">
    <property type="entry name" value="NT_sf"/>
</dbReference>
<dbReference type="KEGG" id="hhg:XM38_020420"/>
<accession>A0A1Z3HL93</accession>
<dbReference type="EMBL" id="CP021983">
    <property type="protein sequence ID" value="ASC71092.1"/>
    <property type="molecule type" value="Genomic_DNA"/>
</dbReference>
<feature type="domain" description="HepT-like" evidence="3">
    <location>
        <begin position="170"/>
        <end position="274"/>
    </location>
</feature>
<gene>
    <name evidence="4" type="ORF">XM38_020420</name>
</gene>
<evidence type="ECO:0000313" key="4">
    <source>
        <dbReference type="EMBL" id="ASC71092.1"/>
    </source>
</evidence>
<dbReference type="Pfam" id="PF18765">
    <property type="entry name" value="Polbeta"/>
    <property type="match status" value="1"/>
</dbReference>
<sequence length="291" mass="32888">MLTANLDNQSHWLRGCEVAEAAARFLLEEFSVPKVVLFGSLLHPSIVRQHSDIDLAVWGLTDEQYDRALGALADLTSEFCFDLVQGESAQPSLSQVIERDGIALGYSSAPVVTQLSRALPLEHLPMKRTYAVLRGQLEQELQELEGLVQKTEALLAKLRATQDEDYLGTVALNLHSFYSGVERIFKQIAQTIDGVVPDTANWHRQLLRQMAAPVWHIRPAVLRADTVTWLEDYCSFRHLVRNIYSTHLKVDRVEALAERLPTCMAFLREDLEHMMIALESQPPWESNGEET</sequence>
<dbReference type="SUPFAM" id="SSF81301">
    <property type="entry name" value="Nucleotidyltransferase"/>
    <property type="match status" value="1"/>
</dbReference>
<organism evidence="4 5">
    <name type="scientific">Halomicronema hongdechloris C2206</name>
    <dbReference type="NCBI Taxonomy" id="1641165"/>
    <lineage>
        <taxon>Bacteria</taxon>
        <taxon>Bacillati</taxon>
        <taxon>Cyanobacteriota</taxon>
        <taxon>Cyanophyceae</taxon>
        <taxon>Nodosilineales</taxon>
        <taxon>Nodosilineaceae</taxon>
        <taxon>Halomicronema</taxon>
    </lineage>
</organism>